<evidence type="ECO:0000313" key="2">
    <source>
        <dbReference type="Proteomes" id="UP001153331"/>
    </source>
</evidence>
<accession>A0ACC2I1E7</accession>
<sequence>MVRTLPAIGVLLLALHDGVGAAPTWPASTDELEDLLYVNSGYRARGFASPVIPCSSGDGVDRNSAAEWIRTAFHDMASANAGTGIGGVDASILYELNSAEHAGAAFRNTLTRYAPFFSSRTSLADLIAAGLYSATRSCGGPAVPIRGGRKDAVQSGPSGQIPDAANAIGIFRNQFTRMGISGVNNTEMIQLVACGHTLGGVHAAEQPLIINSGDFPNNYAHFDTSVASFDNKIATEFLSGNTKNPMVFGKSYRADGRGRDSDRRIYGSDGNITFSAMSDPQTFNNMCKAVFQKMIDTVPSGVVLTDAITPYDVKPYDIQLTLLDGAASLGFTGDIRVRTNSRSISRVQLIYKDRTGAASSTPIDTTPKGTASGFDDSFAFYSFSATLSAETSISSFNVVVTTSTGSETFSNNGNGFAVNDNVIFQSPQSCADNSGKLTIVAAVRSNDSPRVQVVARVPRASNIPVPSLSTATVAMVSPTAVGSYKLYSADLSGSPANAAMFGVFAGSASDNYKNVGSLPTACTPFSTATPTPSPPPIQLDYQGCFTDAIAGTRALAPAELKDDEMTVEKCAAFCNPYKFFGLEFGRECYCGNVQNAQSASASSSDCNMPCKGDSTQTCGAGQRMSLYKTVGWSPPINPTIDGYDYFGCYSEATSPNRALSDGTTQLDSMTVQKCATTCQGAAFFGLENGNECHCGSKINDGSVPEPEGDCSLLCPGNMKTLCGASQRLNIYKNKTPPTSTSAAPTPTPTASKPSLSGYTYTGCIVDTLNPRPLSASMTSSSSNSYAYCANFCTGFPYFGVEYSNECYCSWVLPTATDIKPDSDCNMPCAGTSTQLCGGPNRMTVFKSNANIAVPANPTISDYGYKGCYTDDIRNRVLTTTVPGSDSMTVERCASACAGSHYFGTQVGRECYCGDNFVGDTKIVDQGECSSKCAGNGGEFCGAWSRLSLYESMEHVNSTASGEAAMDPSFRLKL</sequence>
<gene>
    <name evidence="1" type="ORF">OPT61_g7892</name>
</gene>
<organism evidence="1 2">
    <name type="scientific">Boeremia exigua</name>
    <dbReference type="NCBI Taxonomy" id="749465"/>
    <lineage>
        <taxon>Eukaryota</taxon>
        <taxon>Fungi</taxon>
        <taxon>Dikarya</taxon>
        <taxon>Ascomycota</taxon>
        <taxon>Pezizomycotina</taxon>
        <taxon>Dothideomycetes</taxon>
        <taxon>Pleosporomycetidae</taxon>
        <taxon>Pleosporales</taxon>
        <taxon>Pleosporineae</taxon>
        <taxon>Didymellaceae</taxon>
        <taxon>Boeremia</taxon>
    </lineage>
</organism>
<name>A0ACC2I1E7_9PLEO</name>
<proteinExistence type="predicted"/>
<dbReference type="Proteomes" id="UP001153331">
    <property type="component" value="Unassembled WGS sequence"/>
</dbReference>
<comment type="caution">
    <text evidence="1">The sequence shown here is derived from an EMBL/GenBank/DDBJ whole genome shotgun (WGS) entry which is preliminary data.</text>
</comment>
<keyword evidence="2" id="KW-1185">Reference proteome</keyword>
<evidence type="ECO:0000313" key="1">
    <source>
        <dbReference type="EMBL" id="KAJ8108839.1"/>
    </source>
</evidence>
<reference evidence="1" key="1">
    <citation type="submission" date="2022-11" db="EMBL/GenBank/DDBJ databases">
        <title>Genome Sequence of Boeremia exigua.</title>
        <authorList>
            <person name="Buettner E."/>
        </authorList>
    </citation>
    <scope>NUCLEOTIDE SEQUENCE</scope>
    <source>
        <strain evidence="1">CU02</strain>
    </source>
</reference>
<protein>
    <submittedName>
        <fullName evidence="1">Uncharacterized protein</fullName>
    </submittedName>
</protein>
<dbReference type="EMBL" id="JAPHNI010000690">
    <property type="protein sequence ID" value="KAJ8108839.1"/>
    <property type="molecule type" value="Genomic_DNA"/>
</dbReference>